<organism evidence="8 9">
    <name type="scientific">Streptomyces radiopugnans</name>
    <dbReference type="NCBI Taxonomy" id="403935"/>
    <lineage>
        <taxon>Bacteria</taxon>
        <taxon>Bacillati</taxon>
        <taxon>Actinomycetota</taxon>
        <taxon>Actinomycetes</taxon>
        <taxon>Kitasatosporales</taxon>
        <taxon>Streptomycetaceae</taxon>
        <taxon>Streptomyces</taxon>
    </lineage>
</organism>
<accession>A0A1H9DXQ6</accession>
<comment type="subcellular location">
    <subcellularLocation>
        <location evidence="1">Cell membrane</location>
        <topology evidence="1">Multi-pass membrane protein</topology>
    </subcellularLocation>
</comment>
<feature type="compositionally biased region" description="Low complexity" evidence="6">
    <location>
        <begin position="1"/>
        <end position="11"/>
    </location>
</feature>
<feature type="transmembrane region" description="Helical" evidence="7">
    <location>
        <begin position="274"/>
        <end position="295"/>
    </location>
</feature>
<dbReference type="GO" id="GO:0005886">
    <property type="term" value="C:plasma membrane"/>
    <property type="evidence" value="ECO:0007669"/>
    <property type="project" value="UniProtKB-SubCell"/>
</dbReference>
<dbReference type="PANTHER" id="PTHR30250:SF11">
    <property type="entry name" value="O-ANTIGEN TRANSPORTER-RELATED"/>
    <property type="match status" value="1"/>
</dbReference>
<feature type="transmembrane region" description="Helical" evidence="7">
    <location>
        <begin position="342"/>
        <end position="366"/>
    </location>
</feature>
<name>A0A1H9DXQ6_9ACTN</name>
<keyword evidence="2" id="KW-1003">Cell membrane</keyword>
<dbReference type="AlphaFoldDB" id="A0A1H9DXQ6"/>
<evidence type="ECO:0000256" key="5">
    <source>
        <dbReference type="ARBA" id="ARBA00023136"/>
    </source>
</evidence>
<gene>
    <name evidence="8" type="ORF">SAMN05216481_104316</name>
</gene>
<feature type="transmembrane region" description="Helical" evidence="7">
    <location>
        <begin position="430"/>
        <end position="451"/>
    </location>
</feature>
<evidence type="ECO:0000313" key="9">
    <source>
        <dbReference type="Proteomes" id="UP000199055"/>
    </source>
</evidence>
<evidence type="ECO:0000256" key="7">
    <source>
        <dbReference type="SAM" id="Phobius"/>
    </source>
</evidence>
<dbReference type="Pfam" id="PF01943">
    <property type="entry name" value="Polysacc_synt"/>
    <property type="match status" value="1"/>
</dbReference>
<keyword evidence="5 7" id="KW-0472">Membrane</keyword>
<evidence type="ECO:0000256" key="6">
    <source>
        <dbReference type="SAM" id="MobiDB-lite"/>
    </source>
</evidence>
<feature type="transmembrane region" description="Helical" evidence="7">
    <location>
        <begin position="404"/>
        <end position="424"/>
    </location>
</feature>
<feature type="transmembrane region" description="Helical" evidence="7">
    <location>
        <begin position="153"/>
        <end position="177"/>
    </location>
</feature>
<feature type="transmembrane region" description="Helical" evidence="7">
    <location>
        <begin position="463"/>
        <end position="483"/>
    </location>
</feature>
<evidence type="ECO:0000256" key="1">
    <source>
        <dbReference type="ARBA" id="ARBA00004651"/>
    </source>
</evidence>
<proteinExistence type="predicted"/>
<evidence type="ECO:0000256" key="4">
    <source>
        <dbReference type="ARBA" id="ARBA00022989"/>
    </source>
</evidence>
<evidence type="ECO:0000313" key="8">
    <source>
        <dbReference type="EMBL" id="SEQ17663.1"/>
    </source>
</evidence>
<dbReference type="PANTHER" id="PTHR30250">
    <property type="entry name" value="PST FAMILY PREDICTED COLANIC ACID TRANSPORTER"/>
    <property type="match status" value="1"/>
</dbReference>
<feature type="transmembrane region" description="Helical" evidence="7">
    <location>
        <begin position="197"/>
        <end position="228"/>
    </location>
</feature>
<keyword evidence="9" id="KW-1185">Reference proteome</keyword>
<dbReference type="EMBL" id="FOET01000004">
    <property type="protein sequence ID" value="SEQ17663.1"/>
    <property type="molecule type" value="Genomic_DNA"/>
</dbReference>
<dbReference type="Proteomes" id="UP000199055">
    <property type="component" value="Unassembled WGS sequence"/>
</dbReference>
<feature type="region of interest" description="Disordered" evidence="6">
    <location>
        <begin position="1"/>
        <end position="20"/>
    </location>
</feature>
<feature type="transmembrane region" description="Helical" evidence="7">
    <location>
        <begin position="38"/>
        <end position="58"/>
    </location>
</feature>
<feature type="transmembrane region" description="Helical" evidence="7">
    <location>
        <begin position="489"/>
        <end position="508"/>
    </location>
</feature>
<reference evidence="8 9" key="1">
    <citation type="submission" date="2016-10" db="EMBL/GenBank/DDBJ databases">
        <authorList>
            <person name="de Groot N.N."/>
        </authorList>
    </citation>
    <scope>NUCLEOTIDE SEQUENCE [LARGE SCALE GENOMIC DNA]</scope>
    <source>
        <strain evidence="8 9">CGMCC 4.3519</strain>
    </source>
</reference>
<protein>
    <submittedName>
        <fullName evidence="8">Membrane protein involved in the export of O-antigen and teichoic acid</fullName>
    </submittedName>
</protein>
<feature type="transmembrane region" description="Helical" evidence="7">
    <location>
        <begin position="119"/>
        <end position="141"/>
    </location>
</feature>
<dbReference type="InterPro" id="IPR002797">
    <property type="entry name" value="Polysacc_synth"/>
</dbReference>
<feature type="transmembrane region" description="Helical" evidence="7">
    <location>
        <begin position="372"/>
        <end position="392"/>
    </location>
</feature>
<dbReference type="InterPro" id="IPR050833">
    <property type="entry name" value="Poly_Biosynth_Transport"/>
</dbReference>
<evidence type="ECO:0000256" key="3">
    <source>
        <dbReference type="ARBA" id="ARBA00022692"/>
    </source>
</evidence>
<keyword evidence="4 7" id="KW-1133">Transmembrane helix</keyword>
<dbReference type="RefSeq" id="WP_245770021.1">
    <property type="nucleotide sequence ID" value="NZ_FOET01000004.1"/>
</dbReference>
<feature type="transmembrane region" description="Helical" evidence="7">
    <location>
        <begin position="70"/>
        <end position="88"/>
    </location>
</feature>
<sequence length="535" mass="53764">MTGARPAAHGARGSGARGSGAAAGARARGVAATVRGGWFGFAGSAVNALFGFLLVAVVTRGLGAEGAGAVFAGVAAFTIVSNACKLGADTALVRFVSRDLELTGGAGVPALLRTAVPPALAAGTACAALLFLSPALAVWLLPGLPAGQALAVMRLFALFLPVATVSLVLLGATRGYGSVVPFVGVEQIGKPVLRVALALPLVLLAPGVLALSAAWLAPALLGAVAAWASLRRSRAARRVGAGVPDGPGEGRLVGPGEFWSFAGPRALSSVFDIAAVWIGVVLLSALGTGAEAGIYTAVGRLVTAGTLLQLAVRLAVAAQISRLLAGGLKGEAEHLHRLSTRWIVLFSWPLFAMLAAFPATVLSLFGPGFGQGAAALVVLSAACVVNVGVGNAQTVVLMAGRSTWNLATAGAGFAVQLGAGIWLAPRYGVTGAALAWGLAIVVDNTASALLVRRLGFRTVDRGYLHAAVVAVAAAAPPAFAARVLWGDTAWGALLGGAFAVCGFCAAVWRYRVPLGVGEFFRVLRKGSEGKSRRAS</sequence>
<evidence type="ECO:0000256" key="2">
    <source>
        <dbReference type="ARBA" id="ARBA00022475"/>
    </source>
</evidence>
<keyword evidence="3 7" id="KW-0812">Transmembrane</keyword>
<dbReference type="STRING" id="403935.SAMN05216481_104316"/>